<dbReference type="Proteomes" id="UP000289734">
    <property type="component" value="Unassembled WGS sequence"/>
</dbReference>
<accession>A0A4Q1KP80</accession>
<dbReference type="InterPro" id="IPR018392">
    <property type="entry name" value="LysM"/>
</dbReference>
<keyword evidence="4" id="KW-1185">Reference proteome</keyword>
<dbReference type="PANTHER" id="PTHR33734:SF22">
    <property type="entry name" value="MEMBRANE-BOUND LYTIC MUREIN TRANSGLYCOSYLASE D"/>
    <property type="match status" value="1"/>
</dbReference>
<feature type="domain" description="LysM" evidence="2">
    <location>
        <begin position="121"/>
        <end position="165"/>
    </location>
</feature>
<keyword evidence="1" id="KW-0732">Signal</keyword>
<dbReference type="EMBL" id="SBKQ01000008">
    <property type="protein sequence ID" value="RXR31727.1"/>
    <property type="molecule type" value="Genomic_DNA"/>
</dbReference>
<evidence type="ECO:0000256" key="1">
    <source>
        <dbReference type="SAM" id="SignalP"/>
    </source>
</evidence>
<gene>
    <name evidence="3" type="ORF">EQG68_08595</name>
</gene>
<feature type="domain" description="LysM" evidence="2">
    <location>
        <begin position="198"/>
        <end position="242"/>
    </location>
</feature>
<evidence type="ECO:0000313" key="4">
    <source>
        <dbReference type="Proteomes" id="UP000289734"/>
    </source>
</evidence>
<dbReference type="Pfam" id="PF01476">
    <property type="entry name" value="LysM"/>
    <property type="match status" value="3"/>
</dbReference>
<dbReference type="CDD" id="cd00118">
    <property type="entry name" value="LysM"/>
    <property type="match status" value="3"/>
</dbReference>
<comment type="caution">
    <text evidence="3">The sequence shown here is derived from an EMBL/GenBank/DDBJ whole genome shotgun (WGS) entry which is preliminary data.</text>
</comment>
<dbReference type="AlphaFoldDB" id="A0A4Q1KP80"/>
<sequence length="245" mass="27127">MKKFLFGAMILLSPQITFSQTVVKPGMDPVKHTVASGETVLDISKKYVVDPAEIYRANRFAIDGLKEGMVLEFYAPQKSPEIVLPTENYQAKPVSNPTETIPKPAEQHEKTVVQKRNTIIKMHKVKPGETLYGLSKLYNVSVDEIKNANTILMKNVLQAGQTLKIPDGTVVGTENTKVVKKDEKPAKTVNNQNTGEIIKHTVAPKETLYGLSKKYNVSIETIISQNERLLKNGLQAGQVLTIKAN</sequence>
<dbReference type="PROSITE" id="PS51782">
    <property type="entry name" value="LYSM"/>
    <property type="match status" value="2"/>
</dbReference>
<feature type="signal peptide" evidence="1">
    <location>
        <begin position="1"/>
        <end position="19"/>
    </location>
</feature>
<dbReference type="Gene3D" id="3.10.350.10">
    <property type="entry name" value="LysM domain"/>
    <property type="match status" value="3"/>
</dbReference>
<evidence type="ECO:0000259" key="2">
    <source>
        <dbReference type="PROSITE" id="PS51782"/>
    </source>
</evidence>
<dbReference type="InterPro" id="IPR036779">
    <property type="entry name" value="LysM_dom_sf"/>
</dbReference>
<protein>
    <submittedName>
        <fullName evidence="3">LysM peptidoglycan-binding domain-containing protein</fullName>
    </submittedName>
</protein>
<dbReference type="OrthoDB" id="2149800at2"/>
<reference evidence="4" key="1">
    <citation type="submission" date="2019-01" db="EMBL/GenBank/DDBJ databases">
        <title>Cytophagaceae bacterium strain CAR-16.</title>
        <authorList>
            <person name="Chen W.-M."/>
        </authorList>
    </citation>
    <scope>NUCLEOTIDE SEQUENCE [LARGE SCALE GENOMIC DNA]</scope>
    <source>
        <strain evidence="4">ICH-30</strain>
    </source>
</reference>
<organism evidence="3 4">
    <name type="scientific">Flavobacterium piscinae</name>
    <dbReference type="NCBI Taxonomy" id="2506424"/>
    <lineage>
        <taxon>Bacteria</taxon>
        <taxon>Pseudomonadati</taxon>
        <taxon>Bacteroidota</taxon>
        <taxon>Flavobacteriia</taxon>
        <taxon>Flavobacteriales</taxon>
        <taxon>Flavobacteriaceae</taxon>
        <taxon>Flavobacterium</taxon>
    </lineage>
</organism>
<feature type="chain" id="PRO_5020495895" evidence="1">
    <location>
        <begin position="20"/>
        <end position="245"/>
    </location>
</feature>
<name>A0A4Q1KP80_9FLAO</name>
<dbReference type="RefSeq" id="WP_129464406.1">
    <property type="nucleotide sequence ID" value="NZ_SBKQ01000008.1"/>
</dbReference>
<dbReference type="PANTHER" id="PTHR33734">
    <property type="entry name" value="LYSM DOMAIN-CONTAINING GPI-ANCHORED PROTEIN 2"/>
    <property type="match status" value="1"/>
</dbReference>
<proteinExistence type="predicted"/>
<dbReference type="SUPFAM" id="SSF54106">
    <property type="entry name" value="LysM domain"/>
    <property type="match status" value="3"/>
</dbReference>
<evidence type="ECO:0000313" key="3">
    <source>
        <dbReference type="EMBL" id="RXR31727.1"/>
    </source>
</evidence>
<dbReference type="SMART" id="SM00257">
    <property type="entry name" value="LysM"/>
    <property type="match status" value="3"/>
</dbReference>